<evidence type="ECO:0000313" key="1">
    <source>
        <dbReference type="EMBL" id="ASU52539.1"/>
    </source>
</evidence>
<sequence>MQPIQRDQTQDQSWTPFYSKWRHGGWYVSNLRYPSGACGCVSNNYPDGKWRIVCDRRRTDLGKEGDFIFETRDGAARAEFDLVQNIIAEQALQAALQDGYLTWGGSPVTGPHLPHGLSEASQVEVIFRNGQRHTGSAQAFAWNHSGYNPHAQIVAYRVVDTTAHSHFAG</sequence>
<name>A0A223Q4I9_PSEPU</name>
<geneLocation type="plasmid" evidence="1">
    <name>pSY153-MDR</name>
</geneLocation>
<dbReference type="GeneID" id="93445004"/>
<proteinExistence type="predicted"/>
<protein>
    <submittedName>
        <fullName evidence="1">Uncharacterized protein</fullName>
    </submittedName>
</protein>
<dbReference type="EMBL" id="KY883660">
    <property type="protein sequence ID" value="ASU52539.1"/>
    <property type="molecule type" value="Genomic_DNA"/>
</dbReference>
<dbReference type="RefSeq" id="WP_206019292.1">
    <property type="nucleotide sequence ID" value="NZ_CP134603.1"/>
</dbReference>
<keyword evidence="1" id="KW-0614">Plasmid</keyword>
<dbReference type="AlphaFoldDB" id="A0A223Q4I9"/>
<reference evidence="1" key="1">
    <citation type="journal article" date="2017" name="Oncotarget">
        <title>pSY153-MDR, a p12969-DIM-related mega plasmid carrying blaIMP-45 and armA, from clinical Pseudomonas putida.</title>
        <authorList>
            <person name="Yuan M."/>
            <person name="Chen H."/>
            <person name="Zhu X."/>
            <person name="Feng J."/>
            <person name="Zhan Z."/>
            <person name="Zhang D."/>
            <person name="Chen X."/>
            <person name="Zhao X."/>
            <person name="Lu J."/>
            <person name="Xu J."/>
            <person name="Zhou D."/>
            <person name="Li J."/>
        </authorList>
    </citation>
    <scope>NUCLEOTIDE SEQUENCE</scope>
    <source>
        <strain evidence="1">SY153</strain>
        <plasmid evidence="1">pSY153-MDR</plasmid>
    </source>
</reference>
<organism evidence="1">
    <name type="scientific">Pseudomonas putida</name>
    <name type="common">Arthrobacter siderocapsulatus</name>
    <dbReference type="NCBI Taxonomy" id="303"/>
    <lineage>
        <taxon>Bacteria</taxon>
        <taxon>Pseudomonadati</taxon>
        <taxon>Pseudomonadota</taxon>
        <taxon>Gammaproteobacteria</taxon>
        <taxon>Pseudomonadales</taxon>
        <taxon>Pseudomonadaceae</taxon>
        <taxon>Pseudomonas</taxon>
    </lineage>
</organism>
<accession>A0A223Q4I9</accession>